<accession>A0AA43TTB8</accession>
<keyword evidence="1" id="KW-0812">Transmembrane</keyword>
<dbReference type="Proteomes" id="UP001161017">
    <property type="component" value="Unassembled WGS sequence"/>
</dbReference>
<keyword evidence="1" id="KW-0472">Membrane</keyword>
<dbReference type="Pfam" id="PF20246">
    <property type="entry name" value="DUF6601"/>
    <property type="match status" value="1"/>
</dbReference>
<proteinExistence type="predicted"/>
<name>A0AA43TTB8_9LECA</name>
<protein>
    <submittedName>
        <fullName evidence="2">Uncharacterized protein</fullName>
    </submittedName>
</protein>
<dbReference type="EMBL" id="JAPUFD010000012">
    <property type="protein sequence ID" value="MDI1490756.1"/>
    <property type="molecule type" value="Genomic_DNA"/>
</dbReference>
<dbReference type="InterPro" id="IPR046536">
    <property type="entry name" value="DUF6601"/>
</dbReference>
<feature type="transmembrane region" description="Helical" evidence="1">
    <location>
        <begin position="261"/>
        <end position="282"/>
    </location>
</feature>
<gene>
    <name evidence="2" type="ORF">OHK93_001960</name>
</gene>
<organism evidence="2 3">
    <name type="scientific">Ramalina farinacea</name>
    <dbReference type="NCBI Taxonomy" id="258253"/>
    <lineage>
        <taxon>Eukaryota</taxon>
        <taxon>Fungi</taxon>
        <taxon>Dikarya</taxon>
        <taxon>Ascomycota</taxon>
        <taxon>Pezizomycotina</taxon>
        <taxon>Lecanoromycetes</taxon>
        <taxon>OSLEUM clade</taxon>
        <taxon>Lecanoromycetidae</taxon>
        <taxon>Lecanorales</taxon>
        <taxon>Lecanorineae</taxon>
        <taxon>Ramalinaceae</taxon>
        <taxon>Ramalina</taxon>
    </lineage>
</organism>
<dbReference type="PANTHER" id="PTHR34414:SF1">
    <property type="entry name" value="SUBTILISIN-LIKE SERINE PROTEASE"/>
    <property type="match status" value="1"/>
</dbReference>
<keyword evidence="3" id="KW-1185">Reference proteome</keyword>
<feature type="transmembrane region" description="Helical" evidence="1">
    <location>
        <begin position="302"/>
        <end position="327"/>
    </location>
</feature>
<comment type="caution">
    <text evidence="2">The sequence shown here is derived from an EMBL/GenBank/DDBJ whole genome shotgun (WGS) entry which is preliminary data.</text>
</comment>
<evidence type="ECO:0000313" key="3">
    <source>
        <dbReference type="Proteomes" id="UP001161017"/>
    </source>
</evidence>
<sequence>MNSSRQHSGFDEATADVEAPLKSVTSFDSLLPASRRTTDDEIVSPALTIEFLQQELGVKKLNDIHDWLWLAGRPMPPRPLYYQKAQQRNITIHESMDLHLVWDYKRIFLKPIPRYLLDQQFWQEILSCKEGCGYTSNGQGSLHSQNGAQKRVNNVPCERCTSHQCALGFMLSYASLISYEHDLRIAKDADLVPSELTWQEWRSHVRQLISLGKRRKVNKRYIFGELRLGRLNKIYRYTLRSPVRGYLYGYSSYAHFWQENLVRIASLFAYLALVLTAMQVGLATNRLQGSHAFQQASYGFTVFSIIAPLGFVGLVVPIFLVILLFNLDATLRYWKKRRGAIDRSMASNAA</sequence>
<evidence type="ECO:0000256" key="1">
    <source>
        <dbReference type="SAM" id="Phobius"/>
    </source>
</evidence>
<evidence type="ECO:0000313" key="2">
    <source>
        <dbReference type="EMBL" id="MDI1490756.1"/>
    </source>
</evidence>
<dbReference type="PANTHER" id="PTHR34414">
    <property type="entry name" value="HET DOMAIN-CONTAINING PROTEIN-RELATED"/>
    <property type="match status" value="1"/>
</dbReference>
<dbReference type="AlphaFoldDB" id="A0AA43TTB8"/>
<keyword evidence="1" id="KW-1133">Transmembrane helix</keyword>
<reference evidence="2" key="1">
    <citation type="journal article" date="2023" name="Genome Biol. Evol.">
        <title>First Whole Genome Sequence and Flow Cytometry Genome Size Data for the Lichen-Forming Fungus Ramalina farinacea (Ascomycota).</title>
        <authorList>
            <person name="Llewellyn T."/>
            <person name="Mian S."/>
            <person name="Hill R."/>
            <person name="Leitch I.J."/>
            <person name="Gaya E."/>
        </authorList>
    </citation>
    <scope>NUCLEOTIDE SEQUENCE</scope>
    <source>
        <strain evidence="2">LIQ254RAFAR</strain>
    </source>
</reference>